<sequence length="733" mass="79216">MSLTRRMFVFGGAAIGGGLALGVIGLGTHLAMHDRLGVQREGNSKDTLLNLWLRINKDNTVTLLSPHTELGQGAGTGLTQIVADELDLNWQQIKLELAPATSEFSNGGVFEGFVGEMIGKPPAWAEHIASNAFNRLADLLNMQMTGGSASIRFTGWQVMREAAAAARQMLINAAIDKYGASINTTTDAGFVVDGDSRWSYGELVEHAATLDVPDNYTLRAKGERKFIGKAMPRHDLPDKIFLETQYSIDRHVEGMRYAAIAHSGVFGANVATINNLAEITSMRGVLGVENMGLSVAVIANNPWRAEQAVKALKITAVSHQNSDLSSASIETFQRESLQGKLSDAHSVGDIASVLGGSGETVEAEFWVPYLAHATMEPMNASAWLEGDKLHVAAGVQNPLYARVHAAKIANMDVEDVVFHAHSMGGGFGRRVGFSMSEDNPLMWIDEVVTLVKKYQFPIKLTWSREADTRQDVYRPAVLAKFSAQLDEHAKPRYWQSASYGSEGGAPASMPPYNVDNIKVQFANHPSPIPIGFWRSVENSQHAFFNESFIDILAEKAQADPIKYRLALLDKNDGHAKCLKEVAQLCNWQYGVSADGKAMGVAVQKSFGTMVATVAEVSLQNNQARVHRVWIVTDSGVVVNPDSAIAQVEGGVLFGLTAALYGRCDIENGGVKQSNFHDYPIIKMAEAPIVEVKLLESANEPGGFGEVGVPTIAPAVANALAILGKRPMRLPINA</sequence>
<keyword evidence="1" id="KW-0472">Membrane</keyword>
<proteinExistence type="predicted"/>
<dbReference type="PIRSF" id="PIRSF036389">
    <property type="entry name" value="IOR_B"/>
    <property type="match status" value="1"/>
</dbReference>
<dbReference type="SUPFAM" id="SSF54665">
    <property type="entry name" value="CO dehydrogenase molybdoprotein N-domain-like"/>
    <property type="match status" value="1"/>
</dbReference>
<protein>
    <submittedName>
        <fullName evidence="4">Xanthine dehydrogenase family protein molybdopterin-binding subunit</fullName>
    </submittedName>
</protein>
<dbReference type="Pfam" id="PF02738">
    <property type="entry name" value="MoCoBD_1"/>
    <property type="match status" value="1"/>
</dbReference>
<dbReference type="PROSITE" id="PS51318">
    <property type="entry name" value="TAT"/>
    <property type="match status" value="1"/>
</dbReference>
<dbReference type="InterPro" id="IPR052516">
    <property type="entry name" value="N-heterocyclic_Hydroxylase"/>
</dbReference>
<dbReference type="SUPFAM" id="SSF56003">
    <property type="entry name" value="Molybdenum cofactor-binding domain"/>
    <property type="match status" value="2"/>
</dbReference>
<dbReference type="InterPro" id="IPR036856">
    <property type="entry name" value="Ald_Oxase/Xan_DH_a/b_sf"/>
</dbReference>
<dbReference type="InterPro" id="IPR008274">
    <property type="entry name" value="AldOxase/xan_DH_MoCoBD1"/>
</dbReference>
<comment type="caution">
    <text evidence="4">The sequence shown here is derived from an EMBL/GenBank/DDBJ whole genome shotgun (WGS) entry which is preliminary data.</text>
</comment>
<dbReference type="AlphaFoldDB" id="A0A5C6Q8U1"/>
<dbReference type="Proteomes" id="UP000321525">
    <property type="component" value="Unassembled WGS sequence"/>
</dbReference>
<organism evidence="4 6">
    <name type="scientific">Colwellia hornerae</name>
    <dbReference type="NCBI Taxonomy" id="89402"/>
    <lineage>
        <taxon>Bacteria</taxon>
        <taxon>Pseudomonadati</taxon>
        <taxon>Pseudomonadota</taxon>
        <taxon>Gammaproteobacteria</taxon>
        <taxon>Alteromonadales</taxon>
        <taxon>Colwelliaceae</taxon>
        <taxon>Colwellia</taxon>
    </lineage>
</organism>
<reference evidence="4 6" key="1">
    <citation type="submission" date="2019-07" db="EMBL/GenBank/DDBJ databases">
        <title>Genomes of sea-ice associated Colwellia species.</title>
        <authorList>
            <person name="Bowman J.P."/>
        </authorList>
    </citation>
    <scope>NUCLEOTIDE SEQUENCE [LARGE SCALE GENOMIC DNA]</scope>
    <source>
        <strain evidence="3 5">ACAM 607</strain>
        <strain evidence="4 6">IC036</strain>
    </source>
</reference>
<dbReference type="EMBL" id="VOLR01000025">
    <property type="protein sequence ID" value="TWX56110.1"/>
    <property type="molecule type" value="Genomic_DNA"/>
</dbReference>
<evidence type="ECO:0000313" key="5">
    <source>
        <dbReference type="Proteomes" id="UP000321525"/>
    </source>
</evidence>
<feature type="domain" description="Aldehyde oxidase/xanthine dehydrogenase a/b hammerhead" evidence="2">
    <location>
        <begin position="241"/>
        <end position="320"/>
    </location>
</feature>
<feature type="transmembrane region" description="Helical" evidence="1">
    <location>
        <begin position="7"/>
        <end position="32"/>
    </location>
</feature>
<dbReference type="PANTHER" id="PTHR47495">
    <property type="entry name" value="ALDEHYDE DEHYDROGENASE"/>
    <property type="match status" value="1"/>
</dbReference>
<dbReference type="InterPro" id="IPR046867">
    <property type="entry name" value="AldOxase/xan_DH_MoCoBD2"/>
</dbReference>
<evidence type="ECO:0000313" key="4">
    <source>
        <dbReference type="EMBL" id="TWX65132.1"/>
    </source>
</evidence>
<name>A0A5C6Q8U1_9GAMM</name>
<dbReference type="InterPro" id="IPR037165">
    <property type="entry name" value="AldOxase/xan_DH_Mopterin-bd_sf"/>
</dbReference>
<dbReference type="EMBL" id="VOLQ01000025">
    <property type="protein sequence ID" value="TWX65132.1"/>
    <property type="molecule type" value="Genomic_DNA"/>
</dbReference>
<dbReference type="Gene3D" id="3.30.365.10">
    <property type="entry name" value="Aldehyde oxidase/xanthine dehydrogenase, molybdopterin binding domain"/>
    <property type="match status" value="4"/>
</dbReference>
<dbReference type="SMART" id="SM01008">
    <property type="entry name" value="Ald_Xan_dh_C"/>
    <property type="match status" value="1"/>
</dbReference>
<dbReference type="OrthoDB" id="9767994at2"/>
<keyword evidence="5" id="KW-1185">Reference proteome</keyword>
<dbReference type="InterPro" id="IPR012368">
    <property type="entry name" value="OxRdtase_Mopterin-bd_su_IorB"/>
</dbReference>
<evidence type="ECO:0000256" key="1">
    <source>
        <dbReference type="SAM" id="Phobius"/>
    </source>
</evidence>
<dbReference type="Gene3D" id="3.90.1170.50">
    <property type="entry name" value="Aldehyde oxidase/xanthine dehydrogenase, a/b hammerhead"/>
    <property type="match status" value="1"/>
</dbReference>
<dbReference type="InterPro" id="IPR006311">
    <property type="entry name" value="TAT_signal"/>
</dbReference>
<dbReference type="GO" id="GO:0016491">
    <property type="term" value="F:oxidoreductase activity"/>
    <property type="evidence" value="ECO:0007669"/>
    <property type="project" value="InterPro"/>
</dbReference>
<evidence type="ECO:0000259" key="2">
    <source>
        <dbReference type="SMART" id="SM01008"/>
    </source>
</evidence>
<dbReference type="Proteomes" id="UP000321917">
    <property type="component" value="Unassembled WGS sequence"/>
</dbReference>
<gene>
    <name evidence="3" type="ORF">ESZ26_15605</name>
    <name evidence="4" type="ORF">ESZ27_12925</name>
</gene>
<dbReference type="InterPro" id="IPR000674">
    <property type="entry name" value="Ald_Oxase/Xan_DH_a/b"/>
</dbReference>
<dbReference type="Pfam" id="PF20256">
    <property type="entry name" value="MoCoBD_2"/>
    <property type="match status" value="2"/>
</dbReference>
<keyword evidence="1" id="KW-1133">Transmembrane helix</keyword>
<evidence type="ECO:0000313" key="3">
    <source>
        <dbReference type="EMBL" id="TWX56110.1"/>
    </source>
</evidence>
<accession>A0A5C6Q8U1</accession>
<dbReference type="PANTHER" id="PTHR47495:SF2">
    <property type="entry name" value="ALDEHYDE DEHYDROGENASE"/>
    <property type="match status" value="1"/>
</dbReference>
<keyword evidence="1" id="KW-0812">Transmembrane</keyword>
<dbReference type="RefSeq" id="WP_146800389.1">
    <property type="nucleotide sequence ID" value="NZ_VOLP01000024.1"/>
</dbReference>
<evidence type="ECO:0000313" key="6">
    <source>
        <dbReference type="Proteomes" id="UP000321917"/>
    </source>
</evidence>